<reference evidence="1" key="1">
    <citation type="submission" date="2022-04" db="EMBL/GenBank/DDBJ databases">
        <title>Genome of the entomopathogenic fungus Entomophthora muscae.</title>
        <authorList>
            <person name="Elya C."/>
            <person name="Lovett B.R."/>
            <person name="Lee E."/>
            <person name="Macias A.M."/>
            <person name="Hajek A.E."/>
            <person name="De Bivort B.L."/>
            <person name="Kasson M.T."/>
            <person name="De Fine Licht H.H."/>
            <person name="Stajich J.E."/>
        </authorList>
    </citation>
    <scope>NUCLEOTIDE SEQUENCE</scope>
    <source>
        <strain evidence="1">Berkeley</strain>
    </source>
</reference>
<proteinExistence type="predicted"/>
<evidence type="ECO:0000313" key="1">
    <source>
        <dbReference type="EMBL" id="KAJ9089614.1"/>
    </source>
</evidence>
<sequence>MHVAVSETQKRQMHKAMLSGYGAPQVSGSLEGVSTIIILDGGAYANIVSIHFLEEIGVEEIQTCDQKYILADRSITPCLGVVDSLQLKIKGMTIRISAAVFNHQQYSLLLGSETLRDLKITTQYKFNHWTIKRNGVVTKLPVSYKNINNNPATGTFLCEFDLSQVKNKALSKVQLMKLQELVNKFLPQFITEEAEISMANIVKHIINTGDARPVAKPAN</sequence>
<organism evidence="1 2">
    <name type="scientific">Entomophthora muscae</name>
    <dbReference type="NCBI Taxonomy" id="34485"/>
    <lineage>
        <taxon>Eukaryota</taxon>
        <taxon>Fungi</taxon>
        <taxon>Fungi incertae sedis</taxon>
        <taxon>Zoopagomycota</taxon>
        <taxon>Entomophthoromycotina</taxon>
        <taxon>Entomophthoromycetes</taxon>
        <taxon>Entomophthorales</taxon>
        <taxon>Entomophthoraceae</taxon>
        <taxon>Entomophthora</taxon>
    </lineage>
</organism>
<dbReference type="EMBL" id="QTSX02000037">
    <property type="protein sequence ID" value="KAJ9089614.1"/>
    <property type="molecule type" value="Genomic_DNA"/>
</dbReference>
<dbReference type="Proteomes" id="UP001165960">
    <property type="component" value="Unassembled WGS sequence"/>
</dbReference>
<name>A0ACC2URN9_9FUNG</name>
<protein>
    <submittedName>
        <fullName evidence="1">Uncharacterized protein</fullName>
    </submittedName>
</protein>
<comment type="caution">
    <text evidence="1">The sequence shown here is derived from an EMBL/GenBank/DDBJ whole genome shotgun (WGS) entry which is preliminary data.</text>
</comment>
<keyword evidence="2" id="KW-1185">Reference proteome</keyword>
<gene>
    <name evidence="1" type="ORF">DSO57_1010986</name>
</gene>
<evidence type="ECO:0000313" key="2">
    <source>
        <dbReference type="Proteomes" id="UP001165960"/>
    </source>
</evidence>
<accession>A0ACC2URN9</accession>